<comment type="caution">
    <text evidence="7">The sequence shown here is derived from an EMBL/GenBank/DDBJ whole genome shotgun (WGS) entry which is preliminary data.</text>
</comment>
<evidence type="ECO:0000256" key="6">
    <source>
        <dbReference type="SAM" id="MobiDB-lite"/>
    </source>
</evidence>
<accession>A0A498IKE5</accession>
<dbReference type="PANTHER" id="PTHR31541:SF25">
    <property type="entry name" value="GAMMA-GLIADIN B"/>
    <property type="match status" value="1"/>
</dbReference>
<keyword evidence="8" id="KW-1185">Reference proteome</keyword>
<evidence type="ECO:0000256" key="5">
    <source>
        <dbReference type="ARBA" id="ARBA00023242"/>
    </source>
</evidence>
<dbReference type="Pfam" id="PF03754">
    <property type="entry name" value="At2g31720-like"/>
    <property type="match status" value="1"/>
</dbReference>
<proteinExistence type="predicted"/>
<evidence type="ECO:0000256" key="3">
    <source>
        <dbReference type="ARBA" id="ARBA00023125"/>
    </source>
</evidence>
<keyword evidence="5" id="KW-0539">Nucleus</keyword>
<gene>
    <name evidence="7" type="ORF">DVH24_036858</name>
</gene>
<evidence type="ECO:0000256" key="2">
    <source>
        <dbReference type="ARBA" id="ARBA00023015"/>
    </source>
</evidence>
<dbReference type="AlphaFoldDB" id="A0A498IKE5"/>
<organism evidence="7 8">
    <name type="scientific">Malus domestica</name>
    <name type="common">Apple</name>
    <name type="synonym">Pyrus malus</name>
    <dbReference type="NCBI Taxonomy" id="3750"/>
    <lineage>
        <taxon>Eukaryota</taxon>
        <taxon>Viridiplantae</taxon>
        <taxon>Streptophyta</taxon>
        <taxon>Embryophyta</taxon>
        <taxon>Tracheophyta</taxon>
        <taxon>Spermatophyta</taxon>
        <taxon>Magnoliopsida</taxon>
        <taxon>eudicotyledons</taxon>
        <taxon>Gunneridae</taxon>
        <taxon>Pentapetalae</taxon>
        <taxon>rosids</taxon>
        <taxon>fabids</taxon>
        <taxon>Rosales</taxon>
        <taxon>Rosaceae</taxon>
        <taxon>Amygdaloideae</taxon>
        <taxon>Maleae</taxon>
        <taxon>Malus</taxon>
    </lineage>
</organism>
<keyword evidence="2" id="KW-0805">Transcription regulation</keyword>
<dbReference type="InterPro" id="IPR015300">
    <property type="entry name" value="DNA-bd_pseudobarrel_sf"/>
</dbReference>
<keyword evidence="4" id="KW-0804">Transcription</keyword>
<dbReference type="InterPro" id="IPR005508">
    <property type="entry name" value="At2g31720-like"/>
</dbReference>
<keyword evidence="3" id="KW-0238">DNA-binding</keyword>
<evidence type="ECO:0008006" key="9">
    <source>
        <dbReference type="Google" id="ProtNLM"/>
    </source>
</evidence>
<dbReference type="PANTHER" id="PTHR31541">
    <property type="entry name" value="B3 DOMAIN PLANT PROTEIN-RELATED"/>
    <property type="match status" value="1"/>
</dbReference>
<dbReference type="GO" id="GO:0003677">
    <property type="term" value="F:DNA binding"/>
    <property type="evidence" value="ECO:0007669"/>
    <property type="project" value="UniProtKB-KW"/>
</dbReference>
<evidence type="ECO:0000313" key="7">
    <source>
        <dbReference type="EMBL" id="RXH82517.1"/>
    </source>
</evidence>
<evidence type="ECO:0000256" key="4">
    <source>
        <dbReference type="ARBA" id="ARBA00023163"/>
    </source>
</evidence>
<dbReference type="Gene3D" id="2.40.330.10">
    <property type="entry name" value="DNA-binding pseudobarrel domain"/>
    <property type="match status" value="1"/>
</dbReference>
<name>A0A498IKE5_MALDO</name>
<comment type="subcellular location">
    <subcellularLocation>
        <location evidence="1">Nucleus</location>
    </subcellularLocation>
</comment>
<sequence length="324" mass="37285">MAMSREDREKIHQGSFESFNRILEEIKQVAKDRNEEIDLLTKRVLMDIIQFETKSKKGILTNHDEEKVASTSTSADVHDIQKSKNRGFGSSKDQVGYIKELMKKRQRETTERVCMRSSLSIPSLPLDLPIEFKNMIHSLCGSHVKLVIEKKIFATDLNTHHDRLSMPENQVVDKRFLSEQHDQELKLRGSLVVKVIDHNLKVHDKLGFTKWKSTSSFSYVLNSGWKKIIESQKNKLFVKDTIQVWSFRVKIDKKNPIYREGLCFAIVKLKGEGKEEDDGSADSLEITEPSTTRKSQEAIESEFGVMEDVGNLKFRITVGITRKD</sequence>
<dbReference type="STRING" id="3750.A0A498IKE5"/>
<dbReference type="GO" id="GO:0005634">
    <property type="term" value="C:nucleus"/>
    <property type="evidence" value="ECO:0007669"/>
    <property type="project" value="UniProtKB-SubCell"/>
</dbReference>
<dbReference type="Proteomes" id="UP000290289">
    <property type="component" value="Chromosome 12"/>
</dbReference>
<protein>
    <recommendedName>
        <fullName evidence="9">TF-B3 domain-containing protein</fullName>
    </recommendedName>
</protein>
<dbReference type="EMBL" id="RDQH01000338">
    <property type="protein sequence ID" value="RXH82517.1"/>
    <property type="molecule type" value="Genomic_DNA"/>
</dbReference>
<evidence type="ECO:0000313" key="8">
    <source>
        <dbReference type="Proteomes" id="UP000290289"/>
    </source>
</evidence>
<evidence type="ECO:0000256" key="1">
    <source>
        <dbReference type="ARBA" id="ARBA00004123"/>
    </source>
</evidence>
<feature type="region of interest" description="Disordered" evidence="6">
    <location>
        <begin position="274"/>
        <end position="297"/>
    </location>
</feature>
<reference evidence="7 8" key="1">
    <citation type="submission" date="2018-10" db="EMBL/GenBank/DDBJ databases">
        <title>A high-quality apple genome assembly.</title>
        <authorList>
            <person name="Hu J."/>
        </authorList>
    </citation>
    <scope>NUCLEOTIDE SEQUENCE [LARGE SCALE GENOMIC DNA]</scope>
    <source>
        <strain evidence="8">cv. HFTH1</strain>
        <tissue evidence="7">Young leaf</tissue>
    </source>
</reference>